<proteinExistence type="predicted"/>
<feature type="domain" description="IrrE N-terminal-like" evidence="1">
    <location>
        <begin position="32"/>
        <end position="125"/>
    </location>
</feature>
<reference evidence="4" key="3">
    <citation type="submission" date="2018-06" db="EMBL/GenBank/DDBJ databases">
        <authorList>
            <consortium name="Pathogen Informatics"/>
            <person name="Doyle S."/>
        </authorList>
    </citation>
    <scope>NUCLEOTIDE SEQUENCE</scope>
    <source>
        <strain evidence="4">NCTC13307</strain>
    </source>
</reference>
<evidence type="ECO:0000313" key="4">
    <source>
        <dbReference type="EMBL" id="SUY82558.1"/>
    </source>
</evidence>
<evidence type="ECO:0000313" key="5">
    <source>
        <dbReference type="Proteomes" id="UP000189137"/>
    </source>
</evidence>
<dbReference type="KEGG" id="pdf:CD630DERM_29510"/>
<dbReference type="Pfam" id="PF06114">
    <property type="entry name" value="Peptidase_M78"/>
    <property type="match status" value="1"/>
</dbReference>
<evidence type="ECO:0000259" key="1">
    <source>
        <dbReference type="Pfam" id="PF06114"/>
    </source>
</evidence>
<dbReference type="Proteomes" id="UP000189137">
    <property type="component" value="Unassembled WGS sequence"/>
</dbReference>
<gene>
    <name evidence="2" type="ORF">KRQ00_003799</name>
    <name evidence="4" type="ORF">NCTC13307_03663</name>
    <name evidence="3" type="ORF">SAMEA3375112_01638</name>
</gene>
<name>A0A381KIS1_CLODI</name>
<organism evidence="4">
    <name type="scientific">Clostridioides difficile</name>
    <name type="common">Peptoclostridium difficile</name>
    <dbReference type="NCBI Taxonomy" id="1496"/>
    <lineage>
        <taxon>Bacteria</taxon>
        <taxon>Bacillati</taxon>
        <taxon>Bacillota</taxon>
        <taxon>Clostridia</taxon>
        <taxon>Peptostreptococcales</taxon>
        <taxon>Peptostreptococcaceae</taxon>
        <taxon>Clostridioides</taxon>
    </lineage>
</organism>
<sequence length="157" mass="17940">MNSYEKLLSEADDNNIIVREVPLISNSHGLYKNNRIALNKNTLNNISEKACVLAEELGHHYTSYGNILDLNKVENSKQEYKARLMAYNKLIGLKGIIDSFNAGCKTITEMAEYLDVTEKFLNEALECYKSKYGFSATLDNYVIFFEPRFSIMNANFL</sequence>
<reference evidence="3 5" key="1">
    <citation type="submission" date="2017-02" db="EMBL/GenBank/DDBJ databases">
        <authorList>
            <consortium name="Pathogen Informatics"/>
        </authorList>
    </citation>
    <scope>NUCLEOTIDE SEQUENCE [LARGE SCALE GENOMIC DNA]</scope>
    <source>
        <strain evidence="3 5">VRECD0157</strain>
    </source>
</reference>
<dbReference type="EMBL" id="DAEQIJ010000032">
    <property type="protein sequence ID" value="HBH2621980.1"/>
    <property type="molecule type" value="Genomic_DNA"/>
</dbReference>
<reference evidence="2" key="2">
    <citation type="journal article" date="2018" name="Genome Biol.">
        <title>SKESA: strategic k-mer extension for scrupulous assemblies.</title>
        <authorList>
            <person name="Souvorov A."/>
            <person name="Agarwala R."/>
            <person name="Lipman D.J."/>
        </authorList>
    </citation>
    <scope>NUCLEOTIDE SEQUENCE</scope>
    <source>
        <strain evidence="2">Clostridioides</strain>
    </source>
</reference>
<reference evidence="2" key="4">
    <citation type="submission" date="2021-06" db="EMBL/GenBank/DDBJ databases">
        <authorList>
            <consortium name="NCBI Pathogen Detection Project"/>
        </authorList>
    </citation>
    <scope>NUCLEOTIDE SEQUENCE</scope>
    <source>
        <strain evidence="2">Clostridioides</strain>
    </source>
</reference>
<dbReference type="RefSeq" id="WP_011861759.1">
    <property type="nucleotide sequence ID" value="NZ_BINC01000070.1"/>
</dbReference>
<dbReference type="EMBL" id="UFWD01000002">
    <property type="protein sequence ID" value="SUY82558.1"/>
    <property type="molecule type" value="Genomic_DNA"/>
</dbReference>
<dbReference type="AlphaFoldDB" id="A0A381KIS1"/>
<protein>
    <submittedName>
        <fullName evidence="3">Domain of uncharacterized function (DUF955)</fullName>
    </submittedName>
    <submittedName>
        <fullName evidence="2">ImmA/IrrE family metallo-endopeptidase</fullName>
    </submittedName>
    <submittedName>
        <fullName evidence="4">Phage protein</fullName>
    </submittedName>
</protein>
<dbReference type="InterPro" id="IPR010359">
    <property type="entry name" value="IrrE_HExxH"/>
</dbReference>
<dbReference type="EMBL" id="FUPS01000004">
    <property type="protein sequence ID" value="SJS23240.1"/>
    <property type="molecule type" value="Genomic_DNA"/>
</dbReference>
<evidence type="ECO:0000313" key="2">
    <source>
        <dbReference type="EMBL" id="HBH2621980.1"/>
    </source>
</evidence>
<evidence type="ECO:0000313" key="3">
    <source>
        <dbReference type="EMBL" id="SJS23240.1"/>
    </source>
</evidence>
<dbReference type="Proteomes" id="UP000879542">
    <property type="component" value="Unassembled WGS sequence"/>
</dbReference>
<accession>A0A381KIS1</accession>